<dbReference type="Gene3D" id="3.30.70.1430">
    <property type="entry name" value="Multidrug efflux transporter AcrB pore domain"/>
    <property type="match status" value="1"/>
</dbReference>
<organism evidence="2 3">
    <name type="scientific">Alteromonas australica</name>
    <dbReference type="NCBI Taxonomy" id="589873"/>
    <lineage>
        <taxon>Bacteria</taxon>
        <taxon>Pseudomonadati</taxon>
        <taxon>Pseudomonadota</taxon>
        <taxon>Gammaproteobacteria</taxon>
        <taxon>Alteromonadales</taxon>
        <taxon>Alteromonadaceae</taxon>
        <taxon>Alteromonas/Salinimonas group</taxon>
        <taxon>Alteromonas</taxon>
    </lineage>
</organism>
<proteinExistence type="predicted"/>
<keyword evidence="1" id="KW-0812">Transmembrane</keyword>
<name>A0A358E2P0_9ALTE</name>
<dbReference type="Gene3D" id="1.20.1640.10">
    <property type="entry name" value="Multidrug efflux transporter AcrB transmembrane domain"/>
    <property type="match status" value="1"/>
</dbReference>
<dbReference type="PANTHER" id="PTHR32063:SF33">
    <property type="entry name" value="RND SUPERFAMILY EFFLUX PUMP PERMEASE COMPONENT"/>
    <property type="match status" value="1"/>
</dbReference>
<reference evidence="2 3" key="1">
    <citation type="journal article" date="2018" name="Nat. Biotechnol.">
        <title>A standardized bacterial taxonomy based on genome phylogeny substantially revises the tree of life.</title>
        <authorList>
            <person name="Parks D.H."/>
            <person name="Chuvochina M."/>
            <person name="Waite D.W."/>
            <person name="Rinke C."/>
            <person name="Skarshewski A."/>
            <person name="Chaumeil P.A."/>
            <person name="Hugenholtz P."/>
        </authorList>
    </citation>
    <scope>NUCLEOTIDE SEQUENCE [LARGE SCALE GENOMIC DNA]</scope>
    <source>
        <strain evidence="2">UBA11621</strain>
    </source>
</reference>
<protein>
    <submittedName>
        <fullName evidence="2">Acriflavin resistance protein</fullName>
    </submittedName>
</protein>
<dbReference type="GO" id="GO:0005886">
    <property type="term" value="C:plasma membrane"/>
    <property type="evidence" value="ECO:0007669"/>
    <property type="project" value="TreeGrafter"/>
</dbReference>
<dbReference type="AlphaFoldDB" id="A0A358E2P0"/>
<dbReference type="EMBL" id="DONK01000201">
    <property type="protein sequence ID" value="HBU52245.1"/>
    <property type="molecule type" value="Genomic_DNA"/>
</dbReference>
<keyword evidence="1" id="KW-0472">Membrane</keyword>
<evidence type="ECO:0000313" key="3">
    <source>
        <dbReference type="Proteomes" id="UP000264779"/>
    </source>
</evidence>
<dbReference type="Proteomes" id="UP000264779">
    <property type="component" value="Unassembled WGS sequence"/>
</dbReference>
<gene>
    <name evidence="2" type="ORF">DEB45_13390</name>
</gene>
<dbReference type="Gene3D" id="3.30.2090.10">
    <property type="entry name" value="Multidrug efflux transporter AcrB TolC docking domain, DN and DC subdomains"/>
    <property type="match status" value="1"/>
</dbReference>
<accession>A0A358E2P0</accession>
<dbReference type="SUPFAM" id="SSF82693">
    <property type="entry name" value="Multidrug efflux transporter AcrB pore domain, PN1, PN2, PC1 and PC2 subdomains"/>
    <property type="match status" value="1"/>
</dbReference>
<feature type="non-terminal residue" evidence="2">
    <location>
        <position position="214"/>
    </location>
</feature>
<comment type="caution">
    <text evidence="2">The sequence shown here is derived from an EMBL/GenBank/DDBJ whole genome shotgun (WGS) entry which is preliminary data.</text>
</comment>
<evidence type="ECO:0000256" key="1">
    <source>
        <dbReference type="SAM" id="Phobius"/>
    </source>
</evidence>
<dbReference type="InterPro" id="IPR027463">
    <property type="entry name" value="AcrB_DN_DC_subdom"/>
</dbReference>
<evidence type="ECO:0000313" key="2">
    <source>
        <dbReference type="EMBL" id="HBU52245.1"/>
    </source>
</evidence>
<dbReference type="InterPro" id="IPR001036">
    <property type="entry name" value="Acrflvin-R"/>
</dbReference>
<dbReference type="GO" id="GO:0042910">
    <property type="term" value="F:xenobiotic transmembrane transporter activity"/>
    <property type="evidence" value="ECO:0007669"/>
    <property type="project" value="TreeGrafter"/>
</dbReference>
<dbReference type="Gene3D" id="3.30.70.1320">
    <property type="entry name" value="Multidrug efflux transporter AcrB pore domain like"/>
    <property type="match status" value="1"/>
</dbReference>
<feature type="transmembrane region" description="Helical" evidence="1">
    <location>
        <begin position="20"/>
        <end position="40"/>
    </location>
</feature>
<sequence>MENRFDPNSGIISWFARNSVAANLLMIFIIVMGIASFMTIQRQMFPNIEINYITVEASYPGASPQEIEESIFIKIEESLKDITEIKRTVSRAFRGSGAVTLEIDPDEDLSEVLDKVKLRIDGIATFPAGMEPVQVSQIEFRQDVIEMPLTGDIPLDELKTIAREVEDELLQLGTVSLVDMSAPDDEIAIEIKPDALRKYNLTIADVSRAISNYS</sequence>
<dbReference type="Pfam" id="PF00873">
    <property type="entry name" value="ACR_tran"/>
    <property type="match status" value="1"/>
</dbReference>
<keyword evidence="1" id="KW-1133">Transmembrane helix</keyword>
<dbReference type="PANTHER" id="PTHR32063">
    <property type="match status" value="1"/>
</dbReference>